<dbReference type="InterPro" id="IPR003352">
    <property type="entry name" value="PTS_EIIC"/>
</dbReference>
<keyword evidence="7 8" id="KW-0472">Membrane</keyword>
<dbReference type="Proteomes" id="UP000199512">
    <property type="component" value="Unassembled WGS sequence"/>
</dbReference>
<dbReference type="AlphaFoldDB" id="A0A1H8HEU2"/>
<evidence type="ECO:0000256" key="2">
    <source>
        <dbReference type="ARBA" id="ARBA00022448"/>
    </source>
</evidence>
<protein>
    <recommendedName>
        <fullName evidence="8">Permease IIC component</fullName>
    </recommendedName>
</protein>
<keyword evidence="3 8" id="KW-1003">Cell membrane</keyword>
<accession>A0A1H8HEU2</accession>
<evidence type="ECO:0000259" key="10">
    <source>
        <dbReference type="PROSITE" id="PS51105"/>
    </source>
</evidence>
<feature type="transmembrane region" description="Helical" evidence="9">
    <location>
        <begin position="401"/>
        <end position="419"/>
    </location>
</feature>
<evidence type="ECO:0000256" key="1">
    <source>
        <dbReference type="ARBA" id="ARBA00004651"/>
    </source>
</evidence>
<dbReference type="GO" id="GO:1901264">
    <property type="term" value="P:carbohydrate derivative transport"/>
    <property type="evidence" value="ECO:0007669"/>
    <property type="project" value="TreeGrafter"/>
</dbReference>
<organism evidence="11 12">
    <name type="scientific">Peptostreptococcus russellii</name>
    <dbReference type="NCBI Taxonomy" id="215200"/>
    <lineage>
        <taxon>Bacteria</taxon>
        <taxon>Bacillati</taxon>
        <taxon>Bacillota</taxon>
        <taxon>Clostridia</taxon>
        <taxon>Peptostreptococcales</taxon>
        <taxon>Peptostreptococcaceae</taxon>
        <taxon>Peptostreptococcus</taxon>
    </lineage>
</organism>
<evidence type="ECO:0000256" key="7">
    <source>
        <dbReference type="ARBA" id="ARBA00023136"/>
    </source>
</evidence>
<dbReference type="InterPro" id="IPR004796">
    <property type="entry name" value="PTS_IIC_cello"/>
</dbReference>
<evidence type="ECO:0000256" key="6">
    <source>
        <dbReference type="ARBA" id="ARBA00022989"/>
    </source>
</evidence>
<feature type="transmembrane region" description="Helical" evidence="9">
    <location>
        <begin position="231"/>
        <end position="249"/>
    </location>
</feature>
<evidence type="ECO:0000256" key="5">
    <source>
        <dbReference type="ARBA" id="ARBA00022692"/>
    </source>
</evidence>
<dbReference type="GO" id="GO:0009401">
    <property type="term" value="P:phosphoenolpyruvate-dependent sugar phosphotransferase system"/>
    <property type="evidence" value="ECO:0007669"/>
    <property type="project" value="InterPro"/>
</dbReference>
<evidence type="ECO:0000313" key="11">
    <source>
        <dbReference type="EMBL" id="SEN54782.1"/>
    </source>
</evidence>
<sequence length="438" mass="46827">MSMENSKFVEKFTMVAAKLGNQIHLRSLRDAFATAMPLYILAGLAVLLNNTVFTWIFTGDTLASVQYWGTTIANATLNVSGILIAAIAGYFLAVNREFNNPIAAAMISIASLLVMMPTSVSIIPEGATDPVTISGVLSYSNLGTGAMFAGVIIGLISTEFFIKVSNIEKLKVNLGDSVPPSVGKSFNVLLPVIIVLSVFGIVSALLFNIAGMNLIDLITTFIQEPLRHVSTGLWGCLILYSLGNLLWLFGIHQSVIYSSILEPLLIINITQNIAAYNAGEAIPNIINVSQVTTFGLIGGSGSTICLIIATFLIGRNKATRNVAKLSIAPGLFNINEPVIFGYPIVYNIAMAIPFILVPSLGILLSYIATSLGMISPAVSLVPWTTPPLISAFLATAGDWRAVVLQAIVIVLGVIIYMPFVKINDKVLEKQAEMVNSEE</sequence>
<feature type="domain" description="PTS EIIC type-3" evidence="10">
    <location>
        <begin position="8"/>
        <end position="419"/>
    </location>
</feature>
<keyword evidence="6 9" id="KW-1133">Transmembrane helix</keyword>
<feature type="transmembrane region" description="Helical" evidence="9">
    <location>
        <begin position="143"/>
        <end position="162"/>
    </location>
</feature>
<dbReference type="EMBL" id="FODF01000005">
    <property type="protein sequence ID" value="SEN54782.1"/>
    <property type="molecule type" value="Genomic_DNA"/>
</dbReference>
<dbReference type="Pfam" id="PF02378">
    <property type="entry name" value="PTS_EIIC"/>
    <property type="match status" value="1"/>
</dbReference>
<evidence type="ECO:0000256" key="4">
    <source>
        <dbReference type="ARBA" id="ARBA00022597"/>
    </source>
</evidence>
<dbReference type="STRING" id="215200.SAMN05216454_105118"/>
<evidence type="ECO:0000313" key="12">
    <source>
        <dbReference type="Proteomes" id="UP000199512"/>
    </source>
</evidence>
<feature type="transmembrane region" description="Helical" evidence="9">
    <location>
        <begin position="36"/>
        <end position="57"/>
    </location>
</feature>
<dbReference type="InterPro" id="IPR004501">
    <property type="entry name" value="PTS_EIIC_3"/>
</dbReference>
<gene>
    <name evidence="11" type="ORF">SAMN05216454_105118</name>
</gene>
<keyword evidence="5 9" id="KW-0812">Transmembrane</keyword>
<feature type="transmembrane region" description="Helical" evidence="9">
    <location>
        <begin position="188"/>
        <end position="211"/>
    </location>
</feature>
<comment type="subcellular location">
    <subcellularLocation>
        <location evidence="1">Cell membrane</location>
        <topology evidence="1">Multi-pass membrane protein</topology>
    </subcellularLocation>
</comment>
<name>A0A1H8HEU2_9FIRM</name>
<feature type="transmembrane region" description="Helical" evidence="9">
    <location>
        <begin position="102"/>
        <end position="123"/>
    </location>
</feature>
<dbReference type="PANTHER" id="PTHR33989">
    <property type="match status" value="1"/>
</dbReference>
<dbReference type="GO" id="GO:0008982">
    <property type="term" value="F:protein-N(PI)-phosphohistidine-sugar phosphotransferase activity"/>
    <property type="evidence" value="ECO:0007669"/>
    <property type="project" value="UniProtKB-UniRule"/>
</dbReference>
<reference evidence="11 12" key="1">
    <citation type="submission" date="2016-10" db="EMBL/GenBank/DDBJ databases">
        <authorList>
            <person name="de Groot N.N."/>
        </authorList>
    </citation>
    <scope>NUCLEOTIDE SEQUENCE [LARGE SCALE GENOMIC DNA]</scope>
    <source>
        <strain evidence="11 12">Calf135</strain>
    </source>
</reference>
<evidence type="ECO:0000256" key="3">
    <source>
        <dbReference type="ARBA" id="ARBA00022475"/>
    </source>
</evidence>
<dbReference type="RefSeq" id="WP_242938914.1">
    <property type="nucleotide sequence ID" value="NZ_CAUWDX010000001.1"/>
</dbReference>
<dbReference type="PROSITE" id="PS51105">
    <property type="entry name" value="PTS_EIIC_TYPE_3"/>
    <property type="match status" value="1"/>
</dbReference>
<proteinExistence type="predicted"/>
<dbReference type="InterPro" id="IPR051088">
    <property type="entry name" value="PTS_Sugar-EIIC/EIIB"/>
</dbReference>
<dbReference type="PIRSF" id="PIRSF006351">
    <property type="entry name" value="PTS_EIIC-Cellobiose"/>
    <property type="match status" value="1"/>
</dbReference>
<feature type="transmembrane region" description="Helical" evidence="9">
    <location>
        <begin position="77"/>
        <end position="95"/>
    </location>
</feature>
<feature type="transmembrane region" description="Helical" evidence="9">
    <location>
        <begin position="344"/>
        <end position="367"/>
    </location>
</feature>
<feature type="transmembrane region" description="Helical" evidence="9">
    <location>
        <begin position="294"/>
        <end position="314"/>
    </location>
</feature>
<dbReference type="PANTHER" id="PTHR33989:SF10">
    <property type="entry name" value="PERMEASE IIC COMPONENT"/>
    <property type="match status" value="1"/>
</dbReference>
<evidence type="ECO:0000256" key="9">
    <source>
        <dbReference type="SAM" id="Phobius"/>
    </source>
</evidence>
<keyword evidence="12" id="KW-1185">Reference proteome</keyword>
<feature type="transmembrane region" description="Helical" evidence="9">
    <location>
        <begin position="256"/>
        <end position="274"/>
    </location>
</feature>
<dbReference type="GO" id="GO:0005886">
    <property type="term" value="C:plasma membrane"/>
    <property type="evidence" value="ECO:0007669"/>
    <property type="project" value="UniProtKB-SubCell"/>
</dbReference>
<keyword evidence="2 8" id="KW-0813">Transport</keyword>
<evidence type="ECO:0000256" key="8">
    <source>
        <dbReference type="PIRNR" id="PIRNR006351"/>
    </source>
</evidence>
<dbReference type="NCBIfam" id="TIGR00410">
    <property type="entry name" value="lacE"/>
    <property type="match status" value="1"/>
</dbReference>
<keyword evidence="4 8" id="KW-0762">Sugar transport</keyword>
<comment type="function">
    <text evidence="8">The phosphoenolpyruvate-dependent sugar phosphotransferase system (PTS), a major carbohydrate active -transport system, catalyzes the phosphorylation of incoming sugar substrates concomitant with their translocation across the cell membrane.</text>
</comment>